<feature type="compositionally biased region" description="Polar residues" evidence="1">
    <location>
        <begin position="1"/>
        <end position="13"/>
    </location>
</feature>
<feature type="region of interest" description="Disordered" evidence="1">
    <location>
        <begin position="1"/>
        <end position="20"/>
    </location>
</feature>
<dbReference type="Proteomes" id="UP000006265">
    <property type="component" value="Unassembled WGS sequence"/>
</dbReference>
<keyword evidence="3" id="KW-1185">Reference proteome</keyword>
<proteinExistence type="predicted"/>
<protein>
    <submittedName>
        <fullName evidence="2">Uncharacterized protein</fullName>
    </submittedName>
</protein>
<name>K5BGJ2_MYCHD</name>
<dbReference type="EMBL" id="AMRA01000046">
    <property type="protein sequence ID" value="EKF24076.1"/>
    <property type="molecule type" value="Genomic_DNA"/>
</dbReference>
<gene>
    <name evidence="2" type="ORF">C731_1836</name>
</gene>
<accession>K5BGJ2</accession>
<reference evidence="2 3" key="1">
    <citation type="journal article" date="2012" name="J. Bacteriol.">
        <title>Genome sequence of Mycobacterium hassiacum DSM 44199, a rare source of heat-stable mycobacterial proteins.</title>
        <authorList>
            <person name="Tiago I."/>
            <person name="Maranha A."/>
            <person name="Mendes V."/>
            <person name="Alarico S."/>
            <person name="Moynihan P.J."/>
            <person name="Clarke A.J."/>
            <person name="Macedo-Ribeiro S."/>
            <person name="Pereira P.J."/>
            <person name="Empadinhas N."/>
        </authorList>
    </citation>
    <scope>NUCLEOTIDE SEQUENCE [LARGE SCALE GENOMIC DNA]</scope>
    <source>
        <strain evidence="3">DSM 44199 / CIP 105218 / JCM 12690 / 3849</strain>
    </source>
</reference>
<dbReference type="AlphaFoldDB" id="K5BGJ2"/>
<organism evidence="2 3">
    <name type="scientific">Mycolicibacterium hassiacum (strain DSM 44199 / CIP 105218 / JCM 12690 / 3849)</name>
    <name type="common">Mycobacterium hassiacum</name>
    <dbReference type="NCBI Taxonomy" id="1122247"/>
    <lineage>
        <taxon>Bacteria</taxon>
        <taxon>Bacillati</taxon>
        <taxon>Actinomycetota</taxon>
        <taxon>Actinomycetes</taxon>
        <taxon>Mycobacteriales</taxon>
        <taxon>Mycobacteriaceae</taxon>
        <taxon>Mycolicibacterium</taxon>
    </lineage>
</organism>
<comment type="caution">
    <text evidence="2">The sequence shown here is derived from an EMBL/GenBank/DDBJ whole genome shotgun (WGS) entry which is preliminary data.</text>
</comment>
<evidence type="ECO:0000313" key="2">
    <source>
        <dbReference type="EMBL" id="EKF24076.1"/>
    </source>
</evidence>
<evidence type="ECO:0000256" key="1">
    <source>
        <dbReference type="SAM" id="MobiDB-lite"/>
    </source>
</evidence>
<evidence type="ECO:0000313" key="3">
    <source>
        <dbReference type="Proteomes" id="UP000006265"/>
    </source>
</evidence>
<sequence length="46" mass="4792">MAPTTDSDASQGSDPGALLDLTGRVAAPTCTRSWTHRRIAGAIPLR</sequence>